<dbReference type="GO" id="GO:0006637">
    <property type="term" value="P:acyl-CoA metabolic process"/>
    <property type="evidence" value="ECO:0007669"/>
    <property type="project" value="InterPro"/>
</dbReference>
<gene>
    <name evidence="5" type="ORF">QBC33DRAFT_202775</name>
</gene>
<dbReference type="Pfam" id="PF20789">
    <property type="entry name" value="4HBT_3C"/>
    <property type="match status" value="1"/>
</dbReference>
<dbReference type="PANTHER" id="PTHR11066:SF35">
    <property type="entry name" value="ACYL-COA THIOESTERASE II"/>
    <property type="match status" value="1"/>
</dbReference>
<feature type="domain" description="Acyl-CoA thioesterase-like N-terminal HotDog" evidence="3">
    <location>
        <begin position="25"/>
        <end position="116"/>
    </location>
</feature>
<dbReference type="PANTHER" id="PTHR11066">
    <property type="entry name" value="ACYL-COA THIOESTERASE"/>
    <property type="match status" value="1"/>
</dbReference>
<evidence type="ECO:0000313" key="6">
    <source>
        <dbReference type="Proteomes" id="UP001244011"/>
    </source>
</evidence>
<protein>
    <submittedName>
        <fullName evidence="5">Acylthioesterase ii</fullName>
    </submittedName>
</protein>
<dbReference type="GO" id="GO:0047617">
    <property type="term" value="F:fatty acyl-CoA hydrolase activity"/>
    <property type="evidence" value="ECO:0007669"/>
    <property type="project" value="InterPro"/>
</dbReference>
<dbReference type="GO" id="GO:0005782">
    <property type="term" value="C:peroxisomal matrix"/>
    <property type="evidence" value="ECO:0007669"/>
    <property type="project" value="UniProtKB-SubCell"/>
</dbReference>
<accession>A0AAJ0FJD4</accession>
<keyword evidence="6" id="KW-1185">Reference proteome</keyword>
<dbReference type="GO" id="GO:0009062">
    <property type="term" value="P:fatty acid catabolic process"/>
    <property type="evidence" value="ECO:0007669"/>
    <property type="project" value="TreeGrafter"/>
</dbReference>
<organism evidence="5 6">
    <name type="scientific">Phialemonium atrogriseum</name>
    <dbReference type="NCBI Taxonomy" id="1093897"/>
    <lineage>
        <taxon>Eukaryota</taxon>
        <taxon>Fungi</taxon>
        <taxon>Dikarya</taxon>
        <taxon>Ascomycota</taxon>
        <taxon>Pezizomycotina</taxon>
        <taxon>Sordariomycetes</taxon>
        <taxon>Sordariomycetidae</taxon>
        <taxon>Cephalothecales</taxon>
        <taxon>Cephalothecaceae</taxon>
        <taxon>Phialemonium</taxon>
    </lineage>
</organism>
<keyword evidence="2" id="KW-0378">Hydrolase</keyword>
<dbReference type="InterPro" id="IPR029069">
    <property type="entry name" value="HotDog_dom_sf"/>
</dbReference>
<dbReference type="EMBL" id="MU839021">
    <property type="protein sequence ID" value="KAK1764294.1"/>
    <property type="molecule type" value="Genomic_DNA"/>
</dbReference>
<evidence type="ECO:0000259" key="3">
    <source>
        <dbReference type="Pfam" id="PF13622"/>
    </source>
</evidence>
<feature type="domain" description="Acyl-CoA thioesterase-like C-terminal" evidence="4">
    <location>
        <begin position="197"/>
        <end position="312"/>
    </location>
</feature>
<dbReference type="InterPro" id="IPR003703">
    <property type="entry name" value="Acyl_CoA_thio"/>
</dbReference>
<dbReference type="Gene3D" id="2.40.160.210">
    <property type="entry name" value="Acyl-CoA thioesterase, double hotdog domain"/>
    <property type="match status" value="1"/>
</dbReference>
<dbReference type="CDD" id="cd03444">
    <property type="entry name" value="Thioesterase_II_repeat1"/>
    <property type="match status" value="1"/>
</dbReference>
<dbReference type="Pfam" id="PF13622">
    <property type="entry name" value="4HBT_3"/>
    <property type="match status" value="1"/>
</dbReference>
<dbReference type="Proteomes" id="UP001244011">
    <property type="component" value="Unassembled WGS sequence"/>
</dbReference>
<evidence type="ECO:0000256" key="2">
    <source>
        <dbReference type="ARBA" id="ARBA00022801"/>
    </source>
</evidence>
<dbReference type="InterPro" id="IPR049450">
    <property type="entry name" value="ACOT8-like_C"/>
</dbReference>
<evidence type="ECO:0000256" key="1">
    <source>
        <dbReference type="ARBA" id="ARBA00006538"/>
    </source>
</evidence>
<evidence type="ECO:0000259" key="4">
    <source>
        <dbReference type="Pfam" id="PF20789"/>
    </source>
</evidence>
<dbReference type="InterPro" id="IPR042171">
    <property type="entry name" value="Acyl-CoA_hotdog"/>
</dbReference>
<reference evidence="5" key="1">
    <citation type="submission" date="2023-06" db="EMBL/GenBank/DDBJ databases">
        <title>Genome-scale phylogeny and comparative genomics of the fungal order Sordariales.</title>
        <authorList>
            <consortium name="Lawrence Berkeley National Laboratory"/>
            <person name="Hensen N."/>
            <person name="Bonometti L."/>
            <person name="Westerberg I."/>
            <person name="Brannstrom I.O."/>
            <person name="Guillou S."/>
            <person name="Cros-Aarteil S."/>
            <person name="Calhoun S."/>
            <person name="Haridas S."/>
            <person name="Kuo A."/>
            <person name="Mondo S."/>
            <person name="Pangilinan J."/>
            <person name="Riley R."/>
            <person name="Labutti K."/>
            <person name="Andreopoulos B."/>
            <person name="Lipzen A."/>
            <person name="Chen C."/>
            <person name="Yanf M."/>
            <person name="Daum C."/>
            <person name="Ng V."/>
            <person name="Clum A."/>
            <person name="Steindorff A."/>
            <person name="Ohm R."/>
            <person name="Martin F."/>
            <person name="Silar P."/>
            <person name="Natvig D."/>
            <person name="Lalanne C."/>
            <person name="Gautier V."/>
            <person name="Ament-Velasquez S.L."/>
            <person name="Kruys A."/>
            <person name="Hutchinson M.I."/>
            <person name="Powell A.J."/>
            <person name="Barry K."/>
            <person name="Miller A.N."/>
            <person name="Grigoriev I.V."/>
            <person name="Debuchy R."/>
            <person name="Gladieux P."/>
            <person name="Thoren M.H."/>
            <person name="Johannesson H."/>
        </authorList>
    </citation>
    <scope>NUCLEOTIDE SEQUENCE</scope>
    <source>
        <strain evidence="5">8032-3</strain>
    </source>
</reference>
<dbReference type="AlphaFoldDB" id="A0AAJ0FJD4"/>
<dbReference type="InterPro" id="IPR049449">
    <property type="entry name" value="TesB_ACOT8-like_N"/>
</dbReference>
<dbReference type="SUPFAM" id="SSF54637">
    <property type="entry name" value="Thioesterase/thiol ester dehydrase-isomerase"/>
    <property type="match status" value="2"/>
</dbReference>
<proteinExistence type="inferred from homology"/>
<dbReference type="RefSeq" id="XP_060280507.1">
    <property type="nucleotide sequence ID" value="XM_060422607.1"/>
</dbReference>
<sequence>MASTLLDQVSVEESGPDQFVSRFNPGRMGNTANIAYGGCTLAAAVQAACRTVSPEYLLYSTLGNYLGPALTDRKLTCSVRRVRDTRTFATRQVEVSQEQQDGAPRRLCMVVLADFQVREPASLLAYSAPPSRSYSPVERCLGAAEAGEEMVRSGVVPRKLVGLHGVIFGLMARFFETRQAPEGVSAQNLGGLAKGVRTDQDDLPITSKTSADWFRCRHRLDRREDHHAGLAFVMDGALSFMPLTHSGMFVDDVAACSSLDFALRFFTGDVDLNNWHLRELKTVAGGEGRTYTESRLWDQSGTLVASMTQQSILRPKRTAKPAL</sequence>
<evidence type="ECO:0000313" key="5">
    <source>
        <dbReference type="EMBL" id="KAK1764294.1"/>
    </source>
</evidence>
<comment type="similarity">
    <text evidence="1">Belongs to the C/M/P thioester hydrolase family.</text>
</comment>
<name>A0AAJ0FJD4_9PEZI</name>
<dbReference type="CDD" id="cd03445">
    <property type="entry name" value="Thioesterase_II_repeat2"/>
    <property type="match status" value="1"/>
</dbReference>
<dbReference type="GeneID" id="85305794"/>
<comment type="caution">
    <text evidence="5">The sequence shown here is derived from an EMBL/GenBank/DDBJ whole genome shotgun (WGS) entry which is preliminary data.</text>
</comment>